<comment type="caution">
    <text evidence="1">The sequence shown here is derived from an EMBL/GenBank/DDBJ whole genome shotgun (WGS) entry which is preliminary data.</text>
</comment>
<evidence type="ECO:0000313" key="1">
    <source>
        <dbReference type="EMBL" id="PBK06167.1"/>
    </source>
</evidence>
<dbReference type="Proteomes" id="UP000242313">
    <property type="component" value="Unassembled WGS sequence"/>
</dbReference>
<reference evidence="1 2" key="1">
    <citation type="submission" date="2017-09" db="EMBL/GenBank/DDBJ databases">
        <title>Pseudomonas abyssi sp. nov. isolated from Abyssopelagic Water.</title>
        <authorList>
            <person name="Wei Y."/>
        </authorList>
    </citation>
    <scope>NUCLEOTIDE SEQUENCE [LARGE SCALE GENOMIC DNA]</scope>
    <source>
        <strain evidence="1 2">MT5</strain>
    </source>
</reference>
<keyword evidence="2" id="KW-1185">Reference proteome</keyword>
<dbReference type="EMBL" id="NTMR01000002">
    <property type="protein sequence ID" value="PBK06167.1"/>
    <property type="molecule type" value="Genomic_DNA"/>
</dbReference>
<evidence type="ECO:0000313" key="2">
    <source>
        <dbReference type="Proteomes" id="UP000242313"/>
    </source>
</evidence>
<organism evidence="1 2">
    <name type="scientific">Pseudomonas abyssi</name>
    <dbReference type="NCBI Taxonomy" id="170540"/>
    <lineage>
        <taxon>Bacteria</taxon>
        <taxon>Pseudomonadati</taxon>
        <taxon>Pseudomonadota</taxon>
        <taxon>Gammaproteobacteria</taxon>
        <taxon>Pseudomonadales</taxon>
        <taxon>Pseudomonadaceae</taxon>
        <taxon>Pseudomonas</taxon>
    </lineage>
</organism>
<protein>
    <submittedName>
        <fullName evidence="1">Uncharacterized protein</fullName>
    </submittedName>
</protein>
<accession>A0A395R3J9</accession>
<name>A0A2A3MN59_9PSED</name>
<accession>A0A2A3MN59</accession>
<dbReference type="RefSeq" id="WP_096003234.1">
    <property type="nucleotide sequence ID" value="NZ_JBLWUL010000002.1"/>
</dbReference>
<sequence length="71" mass="8249">MLNALFKRRRCYAQLSPQGLCLALWELKEAPRTGHWVEVNELEARWIGKALPSSARVAQPSRRNHWRLLPA</sequence>
<gene>
    <name evidence="1" type="ORF">CNQ84_01985</name>
</gene>
<proteinExistence type="predicted"/>
<dbReference type="AlphaFoldDB" id="A0A2A3MN59"/>